<dbReference type="OrthoDB" id="9787225at2"/>
<protein>
    <submittedName>
        <fullName evidence="2">LysM domain protein</fullName>
    </submittedName>
</protein>
<dbReference type="Pfam" id="PF13529">
    <property type="entry name" value="Peptidase_C39_2"/>
    <property type="match status" value="1"/>
</dbReference>
<dbReference type="STRING" id="309801.trd_0480"/>
<name>B9KYD4_THERP</name>
<reference evidence="2 3" key="1">
    <citation type="journal article" date="2009" name="PLoS ONE">
        <title>Complete genome sequence of the aerobic CO-oxidizing thermophile Thermomicrobium roseum.</title>
        <authorList>
            <person name="Wu D."/>
            <person name="Raymond J."/>
            <person name="Wu M."/>
            <person name="Chatterji S."/>
            <person name="Ren Q."/>
            <person name="Graham J.E."/>
            <person name="Bryant D.A."/>
            <person name="Robb F."/>
            <person name="Colman A."/>
            <person name="Tallon L.J."/>
            <person name="Badger J.H."/>
            <person name="Madupu R."/>
            <person name="Ward N.L."/>
            <person name="Eisen J.A."/>
        </authorList>
    </citation>
    <scope>NUCLEOTIDE SEQUENCE [LARGE SCALE GENOMIC DNA]</scope>
    <source>
        <strain evidence="3">ATCC 27502 / DSM 5159 / P-2</strain>
    </source>
</reference>
<dbReference type="RefSeq" id="WP_012641884.1">
    <property type="nucleotide sequence ID" value="NC_011959.1"/>
</dbReference>
<feature type="domain" description="LysM" evidence="1">
    <location>
        <begin position="112"/>
        <end position="156"/>
    </location>
</feature>
<dbReference type="AlphaFoldDB" id="B9KYD4"/>
<dbReference type="Pfam" id="PF01476">
    <property type="entry name" value="LysM"/>
    <property type="match status" value="3"/>
</dbReference>
<dbReference type="CDD" id="cd00118">
    <property type="entry name" value="LysM"/>
    <property type="match status" value="3"/>
</dbReference>
<dbReference type="Gene3D" id="3.10.350.10">
    <property type="entry name" value="LysM domain"/>
    <property type="match status" value="3"/>
</dbReference>
<evidence type="ECO:0000259" key="1">
    <source>
        <dbReference type="PROSITE" id="PS51782"/>
    </source>
</evidence>
<sequence>MPSRAIPQLFLRRDCQVSLAPLRALRYSVRTQCPFTVAEKGEAVTMGLVERYVERERWRRRLQLEMAPAQDPEPLVRFGRSALPRARGGRRRWLAGLGVIAALAAERADATTLHVVQPGETLSQIATRYGVSVPDLARANELSNPDRILVGAVLRIPASLLVSERVHRVRPGERLTSIAQRYGVSVESIRQANRLPDPDRILVGQMLVIPSVPETAMDTSASSSARRYVVQPGDTLSALAVRFGVPLSTLVKANGITDPDRLLAGQTLVIPRRELGAGVLLAGVPAYRQSLPLSCESAAVSMVTAYWGKPVSEWVFIENLPSHPNPHRGFRGNMSGTFGGTDDYGVYAEPFIPILERYGFRAQAVYARGDVSVLREELSLGRPVVVWMTNLASVQPRLIGEADGERFILVPQEHAFVVYGYDEERVYVVDPGDGQYRSFGWEDFLRSWGYFDGMLLRILPAPWG</sequence>
<dbReference type="PANTHER" id="PTHR33734">
    <property type="entry name" value="LYSM DOMAIN-CONTAINING GPI-ANCHORED PROTEIN 2"/>
    <property type="match status" value="1"/>
</dbReference>
<dbReference type="GO" id="GO:0008932">
    <property type="term" value="F:lytic endotransglycosylase activity"/>
    <property type="evidence" value="ECO:0007669"/>
    <property type="project" value="TreeGrafter"/>
</dbReference>
<dbReference type="InterPro" id="IPR018392">
    <property type="entry name" value="LysM"/>
</dbReference>
<accession>B9KYD4</accession>
<dbReference type="InterPro" id="IPR036779">
    <property type="entry name" value="LysM_dom_sf"/>
</dbReference>
<dbReference type="PANTHER" id="PTHR33734:SF22">
    <property type="entry name" value="MEMBRANE-BOUND LYTIC MUREIN TRANSGLYCOSYLASE D"/>
    <property type="match status" value="1"/>
</dbReference>
<proteinExistence type="predicted"/>
<dbReference type="eggNOG" id="COG4990">
    <property type="taxonomic scope" value="Bacteria"/>
</dbReference>
<gene>
    <name evidence="2" type="ordered locus">trd_0480</name>
</gene>
<feature type="domain" description="LysM" evidence="1">
    <location>
        <begin position="226"/>
        <end position="270"/>
    </location>
</feature>
<dbReference type="Gene3D" id="3.90.70.10">
    <property type="entry name" value="Cysteine proteinases"/>
    <property type="match status" value="1"/>
</dbReference>
<dbReference type="InterPro" id="IPR039564">
    <property type="entry name" value="Peptidase_C39-like"/>
</dbReference>
<dbReference type="HOGENOM" id="CLU_589158_0_0_0"/>
<evidence type="ECO:0000313" key="3">
    <source>
        <dbReference type="Proteomes" id="UP000000447"/>
    </source>
</evidence>
<feature type="domain" description="LysM" evidence="1">
    <location>
        <begin position="165"/>
        <end position="209"/>
    </location>
</feature>
<dbReference type="Proteomes" id="UP000000447">
    <property type="component" value="Chromosome"/>
</dbReference>
<dbReference type="PROSITE" id="PS51782">
    <property type="entry name" value="LYSM"/>
    <property type="match status" value="3"/>
</dbReference>
<evidence type="ECO:0000313" key="2">
    <source>
        <dbReference type="EMBL" id="ACM04489.1"/>
    </source>
</evidence>
<organism evidence="2 3">
    <name type="scientific">Thermomicrobium roseum (strain ATCC 27502 / DSM 5159 / P-2)</name>
    <dbReference type="NCBI Taxonomy" id="309801"/>
    <lineage>
        <taxon>Bacteria</taxon>
        <taxon>Pseudomonadati</taxon>
        <taxon>Thermomicrobiota</taxon>
        <taxon>Thermomicrobia</taxon>
        <taxon>Thermomicrobiales</taxon>
        <taxon>Thermomicrobiaceae</taxon>
        <taxon>Thermomicrobium</taxon>
    </lineage>
</organism>
<dbReference type="eggNOG" id="COG1388">
    <property type="taxonomic scope" value="Bacteria"/>
</dbReference>
<dbReference type="SMART" id="SM00257">
    <property type="entry name" value="LysM"/>
    <property type="match status" value="3"/>
</dbReference>
<dbReference type="KEGG" id="tro:trd_0480"/>
<dbReference type="EMBL" id="CP001275">
    <property type="protein sequence ID" value="ACM04489.1"/>
    <property type="molecule type" value="Genomic_DNA"/>
</dbReference>
<dbReference type="SUPFAM" id="SSF54106">
    <property type="entry name" value="LysM domain"/>
    <property type="match status" value="3"/>
</dbReference>
<keyword evidence="3" id="KW-1185">Reference proteome</keyword>